<evidence type="ECO:0000313" key="2">
    <source>
        <dbReference type="EMBL" id="PJC93187.1"/>
    </source>
</evidence>
<dbReference type="SUPFAM" id="SSF53474">
    <property type="entry name" value="alpha/beta-Hydrolases"/>
    <property type="match status" value="1"/>
</dbReference>
<dbReference type="GO" id="GO:0016020">
    <property type="term" value="C:membrane"/>
    <property type="evidence" value="ECO:0007669"/>
    <property type="project" value="TreeGrafter"/>
</dbReference>
<accession>A0A2M8H9E0</accession>
<dbReference type="OrthoDB" id="9785847at2"/>
<dbReference type="AlphaFoldDB" id="A0A2M8H9E0"/>
<organism evidence="2 3">
    <name type="scientific">Aeromonas lusitana</name>
    <dbReference type="NCBI Taxonomy" id="931529"/>
    <lineage>
        <taxon>Bacteria</taxon>
        <taxon>Pseudomonadati</taxon>
        <taxon>Pseudomonadota</taxon>
        <taxon>Gammaproteobacteria</taxon>
        <taxon>Aeromonadales</taxon>
        <taxon>Aeromonadaceae</taxon>
        <taxon>Aeromonas</taxon>
    </lineage>
</organism>
<dbReference type="EMBL" id="PGCP01000015">
    <property type="protein sequence ID" value="PJC93187.1"/>
    <property type="molecule type" value="Genomic_DNA"/>
</dbReference>
<dbReference type="GO" id="GO:0046464">
    <property type="term" value="P:acylglycerol catabolic process"/>
    <property type="evidence" value="ECO:0007669"/>
    <property type="project" value="TreeGrafter"/>
</dbReference>
<dbReference type="InterPro" id="IPR029058">
    <property type="entry name" value="AB_hydrolase_fold"/>
</dbReference>
<protein>
    <submittedName>
        <fullName evidence="2">Alpha/beta hydrolase</fullName>
    </submittedName>
</protein>
<sequence length="273" mass="30861">MSPRFTEWRQPLQLGEVRLDIAAIGRTGHRAPVVFLHGFGSSKEDYADLVQHPEFDGRPFLAWDAPGCGASTLDRPERIDLPLLVMTARQLIDHQGFERFHLVGHSMGGLTALLLAHLYPERVLSFTSIEGNLAPEDCFLSRQVYAHPAQSDEAFFAAFIERTRHGRDVSSTFYAATLRHRVRTEAVRPIFRSMVTHSDEGDLLGKFLALPCPQHFMYGEQNRHLSYLGQLAQAGVRLTEIPHCGHFPMYSNPVLMWWALAEFFGESERFAGI</sequence>
<comment type="caution">
    <text evidence="2">The sequence shown here is derived from an EMBL/GenBank/DDBJ whole genome shotgun (WGS) entry which is preliminary data.</text>
</comment>
<dbReference type="GO" id="GO:0047372">
    <property type="term" value="F:monoacylglycerol lipase activity"/>
    <property type="evidence" value="ECO:0007669"/>
    <property type="project" value="TreeGrafter"/>
</dbReference>
<dbReference type="PANTHER" id="PTHR43798:SF5">
    <property type="entry name" value="MONOACYLGLYCEROL LIPASE ABHD6"/>
    <property type="match status" value="1"/>
</dbReference>
<evidence type="ECO:0000259" key="1">
    <source>
        <dbReference type="Pfam" id="PF00561"/>
    </source>
</evidence>
<dbReference type="Gene3D" id="3.40.50.1820">
    <property type="entry name" value="alpha/beta hydrolase"/>
    <property type="match status" value="1"/>
</dbReference>
<keyword evidence="3" id="KW-1185">Reference proteome</keyword>
<dbReference type="Pfam" id="PF00561">
    <property type="entry name" value="Abhydrolase_1"/>
    <property type="match status" value="1"/>
</dbReference>
<evidence type="ECO:0000313" key="3">
    <source>
        <dbReference type="Proteomes" id="UP000232060"/>
    </source>
</evidence>
<name>A0A2M8H9E0_9GAMM</name>
<dbReference type="PANTHER" id="PTHR43798">
    <property type="entry name" value="MONOACYLGLYCEROL LIPASE"/>
    <property type="match status" value="1"/>
</dbReference>
<reference evidence="2 3" key="1">
    <citation type="submission" date="2017-11" db="EMBL/GenBank/DDBJ databases">
        <title>Draft genome sequence of environmental isolate Aeromonas lusitania sp. nov. MDC 2473.</title>
        <authorList>
            <person name="Colston S.M."/>
            <person name="Navarro A."/>
            <person name="Martinez-Murcia A.J."/>
            <person name="Graf J."/>
        </authorList>
    </citation>
    <scope>NUCLEOTIDE SEQUENCE [LARGE SCALE GENOMIC DNA]</scope>
    <source>
        <strain evidence="2 3">MDC 2473</strain>
    </source>
</reference>
<dbReference type="RefSeq" id="WP_100859998.1">
    <property type="nucleotide sequence ID" value="NZ_PGCP01000015.1"/>
</dbReference>
<dbReference type="InterPro" id="IPR050266">
    <property type="entry name" value="AB_hydrolase_sf"/>
</dbReference>
<gene>
    <name evidence="2" type="ORF">CUC44_11010</name>
</gene>
<proteinExistence type="predicted"/>
<dbReference type="InterPro" id="IPR000073">
    <property type="entry name" value="AB_hydrolase_1"/>
</dbReference>
<keyword evidence="2" id="KW-0378">Hydrolase</keyword>
<dbReference type="Proteomes" id="UP000232060">
    <property type="component" value="Unassembled WGS sequence"/>
</dbReference>
<feature type="domain" description="AB hydrolase-1" evidence="1">
    <location>
        <begin position="32"/>
        <end position="258"/>
    </location>
</feature>